<dbReference type="GO" id="GO:0003676">
    <property type="term" value="F:nucleic acid binding"/>
    <property type="evidence" value="ECO:0007669"/>
    <property type="project" value="InterPro"/>
</dbReference>
<evidence type="ECO:0000259" key="1">
    <source>
        <dbReference type="PROSITE" id="PS50994"/>
    </source>
</evidence>
<accession>A0AAW1L6S0</accession>
<organism evidence="2 3">
    <name type="scientific">Popillia japonica</name>
    <name type="common">Japanese beetle</name>
    <dbReference type="NCBI Taxonomy" id="7064"/>
    <lineage>
        <taxon>Eukaryota</taxon>
        <taxon>Metazoa</taxon>
        <taxon>Ecdysozoa</taxon>
        <taxon>Arthropoda</taxon>
        <taxon>Hexapoda</taxon>
        <taxon>Insecta</taxon>
        <taxon>Pterygota</taxon>
        <taxon>Neoptera</taxon>
        <taxon>Endopterygota</taxon>
        <taxon>Coleoptera</taxon>
        <taxon>Polyphaga</taxon>
        <taxon>Scarabaeiformia</taxon>
        <taxon>Scarabaeidae</taxon>
        <taxon>Rutelinae</taxon>
        <taxon>Popillia</taxon>
    </lineage>
</organism>
<comment type="caution">
    <text evidence="2">The sequence shown here is derived from an EMBL/GenBank/DDBJ whole genome shotgun (WGS) entry which is preliminary data.</text>
</comment>
<dbReference type="SUPFAM" id="SSF53098">
    <property type="entry name" value="Ribonuclease H-like"/>
    <property type="match status" value="1"/>
</dbReference>
<gene>
    <name evidence="2" type="ORF">QE152_g15928</name>
</gene>
<sequence length="262" mass="30526">MSYINPLEETKPARRNFRRRRVIIKGLDDLWQADLADFKLYSRENRGCKYILVVIDAFSKYLWTQPLKTKSAVEVKDAIDKILKEGRKPKNLQTDAGKEFYNQSFKSLMKKYDINHYSTYSVTKASIAERAVRTLKERLYKEFSLLGNYNWRRMKPVDVTLVKESALLSSAYNRPKIAGKRKFAVNDVVRISKHKSLFDKGYTPNWSTELFKIGKVQLTNPATYLLNDMNGDPILGSFYEQELQKAKHEDAYLVGSDTWQLL</sequence>
<dbReference type="PANTHER" id="PTHR46585">
    <property type="entry name" value="INTEGRASE CORE DOMAIN CONTAINING PROTEIN"/>
    <property type="match status" value="1"/>
</dbReference>
<dbReference type="EMBL" id="JASPKY010000160">
    <property type="protein sequence ID" value="KAK9729502.1"/>
    <property type="molecule type" value="Genomic_DNA"/>
</dbReference>
<dbReference type="InterPro" id="IPR036397">
    <property type="entry name" value="RNaseH_sf"/>
</dbReference>
<dbReference type="GO" id="GO:0015074">
    <property type="term" value="P:DNA integration"/>
    <property type="evidence" value="ECO:0007669"/>
    <property type="project" value="InterPro"/>
</dbReference>
<feature type="domain" description="Integrase catalytic" evidence="1">
    <location>
        <begin position="8"/>
        <end position="183"/>
    </location>
</feature>
<name>A0AAW1L6S0_POPJA</name>
<dbReference type="InterPro" id="IPR001584">
    <property type="entry name" value="Integrase_cat-core"/>
</dbReference>
<reference evidence="2 3" key="1">
    <citation type="journal article" date="2024" name="BMC Genomics">
        <title>De novo assembly and annotation of Popillia japonica's genome with initial clues to its potential as an invasive pest.</title>
        <authorList>
            <person name="Cucini C."/>
            <person name="Boschi S."/>
            <person name="Funari R."/>
            <person name="Cardaioli E."/>
            <person name="Iannotti N."/>
            <person name="Marturano G."/>
            <person name="Paoli F."/>
            <person name="Bruttini M."/>
            <person name="Carapelli A."/>
            <person name="Frati F."/>
            <person name="Nardi F."/>
        </authorList>
    </citation>
    <scope>NUCLEOTIDE SEQUENCE [LARGE SCALE GENOMIC DNA]</scope>
    <source>
        <strain evidence="2">DMR45628</strain>
    </source>
</reference>
<proteinExistence type="predicted"/>
<keyword evidence="3" id="KW-1185">Reference proteome</keyword>
<dbReference type="Pfam" id="PF00665">
    <property type="entry name" value="rve"/>
    <property type="match status" value="1"/>
</dbReference>
<protein>
    <submittedName>
        <fullName evidence="2">Integrase core domain</fullName>
    </submittedName>
</protein>
<dbReference type="Proteomes" id="UP001458880">
    <property type="component" value="Unassembled WGS sequence"/>
</dbReference>
<dbReference type="AlphaFoldDB" id="A0AAW1L6S0"/>
<dbReference type="PROSITE" id="PS50994">
    <property type="entry name" value="INTEGRASE"/>
    <property type="match status" value="1"/>
</dbReference>
<dbReference type="Gene3D" id="3.30.420.10">
    <property type="entry name" value="Ribonuclease H-like superfamily/Ribonuclease H"/>
    <property type="match status" value="1"/>
</dbReference>
<dbReference type="PANTHER" id="PTHR46585:SF1">
    <property type="entry name" value="CHROMO DOMAIN-CONTAINING PROTEIN"/>
    <property type="match status" value="1"/>
</dbReference>
<evidence type="ECO:0000313" key="2">
    <source>
        <dbReference type="EMBL" id="KAK9729502.1"/>
    </source>
</evidence>
<evidence type="ECO:0000313" key="3">
    <source>
        <dbReference type="Proteomes" id="UP001458880"/>
    </source>
</evidence>
<dbReference type="InterPro" id="IPR012337">
    <property type="entry name" value="RNaseH-like_sf"/>
</dbReference>